<accession>A0ABW7FUX6</accession>
<proteinExistence type="predicted"/>
<evidence type="ECO:0000313" key="3">
    <source>
        <dbReference type="Proteomes" id="UP001606099"/>
    </source>
</evidence>
<feature type="transmembrane region" description="Helical" evidence="1">
    <location>
        <begin position="20"/>
        <end position="40"/>
    </location>
</feature>
<dbReference type="Proteomes" id="UP001606099">
    <property type="component" value="Unassembled WGS sequence"/>
</dbReference>
<evidence type="ECO:0000313" key="2">
    <source>
        <dbReference type="EMBL" id="MFG6448119.1"/>
    </source>
</evidence>
<gene>
    <name evidence="2" type="ORF">ACG0Z6_07655</name>
</gene>
<evidence type="ECO:0000256" key="1">
    <source>
        <dbReference type="SAM" id="Phobius"/>
    </source>
</evidence>
<keyword evidence="3" id="KW-1185">Reference proteome</keyword>
<reference evidence="2 3" key="1">
    <citation type="submission" date="2024-08" db="EMBL/GenBank/DDBJ databases">
        <authorList>
            <person name="Lu H."/>
        </authorList>
    </citation>
    <scope>NUCLEOTIDE SEQUENCE [LARGE SCALE GENOMIC DNA]</scope>
    <source>
        <strain evidence="2 3">BYS180W</strain>
    </source>
</reference>
<name>A0ABW7FUX6_9BURK</name>
<dbReference type="EMBL" id="JBIGHZ010000003">
    <property type="protein sequence ID" value="MFG6448119.1"/>
    <property type="molecule type" value="Genomic_DNA"/>
</dbReference>
<sequence length="48" mass="5145">MNSVQTLAASARHHLLRTFVTGLLMVLPLVATLVLLGRVVGTVHDLIP</sequence>
<comment type="caution">
    <text evidence="2">The sequence shown here is derived from an EMBL/GenBank/DDBJ whole genome shotgun (WGS) entry which is preliminary data.</text>
</comment>
<keyword evidence="1" id="KW-1133">Transmembrane helix</keyword>
<protein>
    <submittedName>
        <fullName evidence="2">Uncharacterized protein</fullName>
    </submittedName>
</protein>
<organism evidence="2 3">
    <name type="scientific">Roseateles rivi</name>
    <dbReference type="NCBI Taxonomy" id="3299028"/>
    <lineage>
        <taxon>Bacteria</taxon>
        <taxon>Pseudomonadati</taxon>
        <taxon>Pseudomonadota</taxon>
        <taxon>Betaproteobacteria</taxon>
        <taxon>Burkholderiales</taxon>
        <taxon>Sphaerotilaceae</taxon>
        <taxon>Roseateles</taxon>
    </lineage>
</organism>
<dbReference type="RefSeq" id="WP_394460100.1">
    <property type="nucleotide sequence ID" value="NZ_JBIGHZ010000003.1"/>
</dbReference>
<keyword evidence="1" id="KW-0812">Transmembrane</keyword>
<keyword evidence="1" id="KW-0472">Membrane</keyword>